<dbReference type="PANTHER" id="PTHR48465">
    <property type="entry name" value="PROTEIN SSUH2 HOMOLOG"/>
    <property type="match status" value="1"/>
</dbReference>
<dbReference type="Ensembl" id="ENSACAT00000030233.2">
    <property type="protein sequence ID" value="ENSACAP00000022815.1"/>
    <property type="gene ID" value="ENSACAG00000029410.2"/>
</dbReference>
<gene>
    <name evidence="1" type="primary">LOC103280494</name>
</gene>
<reference evidence="1" key="3">
    <citation type="submission" date="2025-09" db="UniProtKB">
        <authorList>
            <consortium name="Ensembl"/>
        </authorList>
    </citation>
    <scope>IDENTIFICATION</scope>
</reference>
<dbReference type="Proteomes" id="UP000001646">
    <property type="component" value="Unplaced"/>
</dbReference>
<dbReference type="SUPFAM" id="SSF57938">
    <property type="entry name" value="DnaJ/Hsp40 cysteine-rich domain"/>
    <property type="match status" value="1"/>
</dbReference>
<dbReference type="AlphaFoldDB" id="R4GBX0"/>
<proteinExistence type="predicted"/>
<dbReference type="HOGENOM" id="CLU_044550_0_0_1"/>
<organism evidence="1 2">
    <name type="scientific">Anolis carolinensis</name>
    <name type="common">Green anole</name>
    <name type="synonym">American chameleon</name>
    <dbReference type="NCBI Taxonomy" id="28377"/>
    <lineage>
        <taxon>Eukaryota</taxon>
        <taxon>Metazoa</taxon>
        <taxon>Chordata</taxon>
        <taxon>Craniata</taxon>
        <taxon>Vertebrata</taxon>
        <taxon>Euteleostomi</taxon>
        <taxon>Lepidosauria</taxon>
        <taxon>Squamata</taxon>
        <taxon>Bifurcata</taxon>
        <taxon>Unidentata</taxon>
        <taxon>Episquamata</taxon>
        <taxon>Toxicofera</taxon>
        <taxon>Iguania</taxon>
        <taxon>Dactyloidae</taxon>
        <taxon>Anolis</taxon>
    </lineage>
</organism>
<dbReference type="InParanoid" id="R4GBX0"/>
<dbReference type="PANTHER" id="PTHR48465:SF1">
    <property type="entry name" value="PROTEIN SSUH2 HOMOLOG"/>
    <property type="match status" value="1"/>
</dbReference>
<reference evidence="1" key="1">
    <citation type="submission" date="2009-12" db="EMBL/GenBank/DDBJ databases">
        <title>The Genome Sequence of Anolis carolinensis (Green Anole Lizard).</title>
        <authorList>
            <consortium name="The Genome Sequencing Platform"/>
            <person name="Di Palma F."/>
            <person name="Alfoldi J."/>
            <person name="Heiman D."/>
            <person name="Young S."/>
            <person name="Grabherr M."/>
            <person name="Johnson J."/>
            <person name="Lander E.S."/>
            <person name="Lindblad-Toh K."/>
        </authorList>
    </citation>
    <scope>NUCLEOTIDE SEQUENCE [LARGE SCALE GENOMIC DNA]</scope>
    <source>
        <strain evidence="1">JBL SC #1</strain>
    </source>
</reference>
<dbReference type="Gene3D" id="2.10.230.10">
    <property type="entry name" value="Heat shock protein DnaJ, cysteine-rich domain"/>
    <property type="match status" value="1"/>
</dbReference>
<protein>
    <recommendedName>
        <fullName evidence="3">Ssu-2 homolog</fullName>
    </recommendedName>
</protein>
<reference evidence="1" key="2">
    <citation type="submission" date="2025-08" db="UniProtKB">
        <authorList>
            <consortium name="Ensembl"/>
        </authorList>
    </citation>
    <scope>IDENTIFICATION</scope>
</reference>
<dbReference type="OrthoDB" id="9045897at2759"/>
<dbReference type="GO" id="GO:0051082">
    <property type="term" value="F:unfolded protein binding"/>
    <property type="evidence" value="ECO:0007669"/>
    <property type="project" value="InterPro"/>
</dbReference>
<dbReference type="InterPro" id="IPR001305">
    <property type="entry name" value="HSP_DnaJ_Cys-rich_dom"/>
</dbReference>
<dbReference type="KEGG" id="acs:103280494"/>
<dbReference type="GO" id="GO:0031072">
    <property type="term" value="F:heat shock protein binding"/>
    <property type="evidence" value="ECO:0007669"/>
    <property type="project" value="InterPro"/>
</dbReference>
<name>R4GBX0_ANOCA</name>
<evidence type="ECO:0008006" key="3">
    <source>
        <dbReference type="Google" id="ProtNLM"/>
    </source>
</evidence>
<dbReference type="InterPro" id="IPR052789">
    <property type="entry name" value="SSUH2_homolog"/>
</dbReference>
<keyword evidence="2" id="KW-1185">Reference proteome</keyword>
<dbReference type="CDD" id="cd10719">
    <property type="entry name" value="DnaJ_zf"/>
    <property type="match status" value="1"/>
</dbReference>
<dbReference type="InterPro" id="IPR036410">
    <property type="entry name" value="HSP_DnaJ_Cys-rich_dom_sf"/>
</dbReference>
<evidence type="ECO:0000313" key="1">
    <source>
        <dbReference type="Ensembl" id="ENSACAP00000022815.1"/>
    </source>
</evidence>
<dbReference type="GeneID" id="103280494"/>
<dbReference type="GeneTree" id="ENSGT00940000163873"/>
<dbReference type="Bgee" id="ENSACAG00000029410">
    <property type="expression patterns" value="Expressed in lung and 4 other cell types or tissues"/>
</dbReference>
<sequence>MTQIPGSFAPPLYEDVTSGEVNQFRSHEDEQPTSQRNWSATAISEDVAKEVFAQYAASQCCYSKDPAKEMVISDSKSLNTYRYRLETFSESRTCKWKTVPYRDEPVDPSLRAHAPYPWDVQVEVSPMFKEQKKKVMVPRTSSVKVCGRCHGRGKVTCGHCHGSGRVDSTIGDQQTTSMCSSCGGSGRTRCSTCAGKGKLLTYLQIKIKWKNNIFEYVMDHGSGFPIKHFDKVCGQEMLFDEQHMVSPVRNFSENTLNEVSRRAVEQHRAQFITGRQEHHEHGTATWNAIEHPQARFEPTMSIRRQKQTIELLYLTRVEYEWHGKHYSYFVYGNEQKVYSEYYPKRGCCSVM</sequence>
<accession>R4GBX0</accession>
<dbReference type="eggNOG" id="KOG2813">
    <property type="taxonomic scope" value="Eukaryota"/>
</dbReference>
<evidence type="ECO:0000313" key="2">
    <source>
        <dbReference type="Proteomes" id="UP000001646"/>
    </source>
</evidence>